<dbReference type="InterPro" id="IPR058240">
    <property type="entry name" value="rSAM_sf"/>
</dbReference>
<comment type="catalytic activity">
    <reaction evidence="12 13">
        <text>(4R,5S)-dethiobiotin + (sulfur carrier)-SH + 2 reduced [2Fe-2S]-[ferredoxin] + 2 S-adenosyl-L-methionine = (sulfur carrier)-H + biotin + 2 5'-deoxyadenosine + 2 L-methionine + 2 oxidized [2Fe-2S]-[ferredoxin]</text>
        <dbReference type="Rhea" id="RHEA:22060"/>
        <dbReference type="Rhea" id="RHEA-COMP:10000"/>
        <dbReference type="Rhea" id="RHEA-COMP:10001"/>
        <dbReference type="Rhea" id="RHEA-COMP:14737"/>
        <dbReference type="Rhea" id="RHEA-COMP:14739"/>
        <dbReference type="ChEBI" id="CHEBI:17319"/>
        <dbReference type="ChEBI" id="CHEBI:29917"/>
        <dbReference type="ChEBI" id="CHEBI:33737"/>
        <dbReference type="ChEBI" id="CHEBI:33738"/>
        <dbReference type="ChEBI" id="CHEBI:57586"/>
        <dbReference type="ChEBI" id="CHEBI:57844"/>
        <dbReference type="ChEBI" id="CHEBI:59789"/>
        <dbReference type="ChEBI" id="CHEBI:64428"/>
        <dbReference type="ChEBI" id="CHEBI:149473"/>
        <dbReference type="EC" id="2.8.1.6"/>
    </reaction>
</comment>
<dbReference type="InterPro" id="IPR007197">
    <property type="entry name" value="rSAM"/>
</dbReference>
<feature type="binding site" evidence="13">
    <location>
        <position position="200"/>
    </location>
    <ligand>
        <name>[2Fe-2S] cluster</name>
        <dbReference type="ChEBI" id="CHEBI:190135"/>
    </ligand>
</feature>
<keyword evidence="16" id="KW-1185">Reference proteome</keyword>
<keyword evidence="8 13" id="KW-0479">Metal-binding</keyword>
<evidence type="ECO:0000256" key="11">
    <source>
        <dbReference type="ARBA" id="ARBA00023014"/>
    </source>
</evidence>
<gene>
    <name evidence="13 15" type="primary">bioB</name>
    <name evidence="15" type="ORF">KHM83_10030</name>
</gene>
<name>A0ABS5PPC0_9FIRM</name>
<dbReference type="Pfam" id="PF04055">
    <property type="entry name" value="Radical_SAM"/>
    <property type="match status" value="1"/>
</dbReference>
<proteinExistence type="inferred from homology"/>
<sequence length="320" mass="34830">MEWKEALQEETAVASWSYEAVCHLAENPMVQTEDLMMGADAVRRQFKGTQTSLCTIVNGRSGKCSEDCKFCAQSKYYPTDVTTYGMMPTEDILKAAKTAEESGVHCFSIVTSGGYLSDSLLEALEPVYRRLKAETQLSLCASHGMLTALQAQRLKAVGVTTYHHNLETSRKFYPTICTTHAYDERIETVKVCQSAGLNVCCGGIMGLGETMADRISLAFEIKALGIQSVPMNILMPIEGTPMAMNAPLSTDEILRTLAMFRLILPEADIRIAGGRAKLGRHVENALTGGVNALMVGNYLTTIGSVVEADLKMMAALGYQL</sequence>
<keyword evidence="7 13" id="KW-0001">2Fe-2S</keyword>
<dbReference type="InterPro" id="IPR006638">
    <property type="entry name" value="Elp3/MiaA/NifB-like_rSAM"/>
</dbReference>
<dbReference type="CDD" id="cd01335">
    <property type="entry name" value="Radical_SAM"/>
    <property type="match status" value="1"/>
</dbReference>
<keyword evidence="6 13" id="KW-0949">S-adenosyl-L-methionine</keyword>
<comment type="subunit">
    <text evidence="13">Homodimer.</text>
</comment>
<evidence type="ECO:0000256" key="2">
    <source>
        <dbReference type="ARBA" id="ARBA00010765"/>
    </source>
</evidence>
<evidence type="ECO:0000256" key="10">
    <source>
        <dbReference type="ARBA" id="ARBA00023004"/>
    </source>
</evidence>
<feature type="binding site" evidence="13">
    <location>
        <position position="64"/>
    </location>
    <ligand>
        <name>[4Fe-4S] cluster</name>
        <dbReference type="ChEBI" id="CHEBI:49883"/>
        <note>4Fe-4S-S-AdoMet</note>
    </ligand>
</feature>
<evidence type="ECO:0000256" key="3">
    <source>
        <dbReference type="ARBA" id="ARBA00012236"/>
    </source>
</evidence>
<dbReference type="SMART" id="SM00876">
    <property type="entry name" value="BATS"/>
    <property type="match status" value="1"/>
</dbReference>
<reference evidence="15 16" key="1">
    <citation type="submission" date="2021-05" db="EMBL/GenBank/DDBJ databases">
        <title>Fusibacter ferrireducens sp. nov., an anaerobic, sulfur- and Fe-reducing bacterium isolated from the mangrove sediment.</title>
        <authorList>
            <person name="Qiu D."/>
        </authorList>
    </citation>
    <scope>NUCLEOTIDE SEQUENCE [LARGE SCALE GENOMIC DNA]</scope>
    <source>
        <strain evidence="15 16">DSM 12116</strain>
    </source>
</reference>
<organism evidence="15 16">
    <name type="scientific">Fusibacter paucivorans</name>
    <dbReference type="NCBI Taxonomy" id="76009"/>
    <lineage>
        <taxon>Bacteria</taxon>
        <taxon>Bacillati</taxon>
        <taxon>Bacillota</taxon>
        <taxon>Clostridia</taxon>
        <taxon>Eubacteriales</taxon>
        <taxon>Eubacteriales Family XII. Incertae Sedis</taxon>
        <taxon>Fusibacter</taxon>
    </lineage>
</organism>
<dbReference type="InterPro" id="IPR013785">
    <property type="entry name" value="Aldolase_TIM"/>
</dbReference>
<comment type="similarity">
    <text evidence="2 13">Belongs to the radical SAM superfamily. Biotin synthase family.</text>
</comment>
<dbReference type="Proteomes" id="UP000746471">
    <property type="component" value="Unassembled WGS sequence"/>
</dbReference>
<comment type="cofactor">
    <cofactor evidence="13">
        <name>[4Fe-4S] cluster</name>
        <dbReference type="ChEBI" id="CHEBI:49883"/>
    </cofactor>
    <text evidence="13">Binds 1 [4Fe-4S] cluster. The cluster is coordinated with 3 cysteines and an exchangeable S-adenosyl-L-methionine.</text>
</comment>
<dbReference type="SFLD" id="SFLDG01278">
    <property type="entry name" value="biotin_synthase_like"/>
    <property type="match status" value="1"/>
</dbReference>
<evidence type="ECO:0000259" key="14">
    <source>
        <dbReference type="PROSITE" id="PS51918"/>
    </source>
</evidence>
<dbReference type="RefSeq" id="WP_213236879.1">
    <property type="nucleotide sequence ID" value="NZ_JAHBCL010000015.1"/>
</dbReference>
<dbReference type="PIRSF" id="PIRSF001619">
    <property type="entry name" value="Biotin_synth"/>
    <property type="match status" value="1"/>
</dbReference>
<feature type="binding site" evidence="13">
    <location>
        <position position="108"/>
    </location>
    <ligand>
        <name>[2Fe-2S] cluster</name>
        <dbReference type="ChEBI" id="CHEBI:190135"/>
    </ligand>
</feature>
<feature type="binding site" evidence="13">
    <location>
        <position position="71"/>
    </location>
    <ligand>
        <name>[4Fe-4S] cluster</name>
        <dbReference type="ChEBI" id="CHEBI:49883"/>
        <note>4Fe-4S-S-AdoMet</note>
    </ligand>
</feature>
<dbReference type="HAMAP" id="MF_01694">
    <property type="entry name" value="BioB"/>
    <property type="match status" value="1"/>
</dbReference>
<comment type="cofactor">
    <cofactor evidence="13">
        <name>[2Fe-2S] cluster</name>
        <dbReference type="ChEBI" id="CHEBI:190135"/>
    </cofactor>
    <text evidence="13">Binds 1 [2Fe-2S] cluster. The cluster is coordinated with 3 cysteines and 1 arginine.</text>
</comment>
<evidence type="ECO:0000256" key="4">
    <source>
        <dbReference type="ARBA" id="ARBA00022485"/>
    </source>
</evidence>
<keyword evidence="4 13" id="KW-0004">4Fe-4S</keyword>
<evidence type="ECO:0000256" key="7">
    <source>
        <dbReference type="ARBA" id="ARBA00022714"/>
    </source>
</evidence>
<feature type="binding site" evidence="13">
    <location>
        <position position="68"/>
    </location>
    <ligand>
        <name>[4Fe-4S] cluster</name>
        <dbReference type="ChEBI" id="CHEBI:49883"/>
        <note>4Fe-4S-S-AdoMet</note>
    </ligand>
</feature>
<feature type="binding site" evidence="13">
    <location>
        <position position="140"/>
    </location>
    <ligand>
        <name>[2Fe-2S] cluster</name>
        <dbReference type="ChEBI" id="CHEBI:190135"/>
    </ligand>
</feature>
<keyword evidence="11 13" id="KW-0411">Iron-sulfur</keyword>
<keyword evidence="5 13" id="KW-0808">Transferase</keyword>
<evidence type="ECO:0000313" key="16">
    <source>
        <dbReference type="Proteomes" id="UP000746471"/>
    </source>
</evidence>
<keyword evidence="10 13" id="KW-0408">Iron</keyword>
<evidence type="ECO:0000256" key="8">
    <source>
        <dbReference type="ARBA" id="ARBA00022723"/>
    </source>
</evidence>
<feature type="binding site" evidence="13">
    <location>
        <position position="270"/>
    </location>
    <ligand>
        <name>[2Fe-2S] cluster</name>
        <dbReference type="ChEBI" id="CHEBI:190135"/>
    </ligand>
</feature>
<comment type="function">
    <text evidence="13">Catalyzes the conversion of dethiobiotin (DTB) to biotin by the insertion of a sulfur atom into dethiobiotin via a radical-based mechanism.</text>
</comment>
<dbReference type="PANTHER" id="PTHR22976">
    <property type="entry name" value="BIOTIN SYNTHASE"/>
    <property type="match status" value="1"/>
</dbReference>
<dbReference type="SFLD" id="SFLDS00029">
    <property type="entry name" value="Radical_SAM"/>
    <property type="match status" value="1"/>
</dbReference>
<evidence type="ECO:0000256" key="9">
    <source>
        <dbReference type="ARBA" id="ARBA00022756"/>
    </source>
</evidence>
<evidence type="ECO:0000256" key="1">
    <source>
        <dbReference type="ARBA" id="ARBA00004942"/>
    </source>
</evidence>
<evidence type="ECO:0000256" key="12">
    <source>
        <dbReference type="ARBA" id="ARBA00051157"/>
    </source>
</evidence>
<evidence type="ECO:0000256" key="5">
    <source>
        <dbReference type="ARBA" id="ARBA00022679"/>
    </source>
</evidence>
<evidence type="ECO:0000256" key="13">
    <source>
        <dbReference type="HAMAP-Rule" id="MF_01694"/>
    </source>
</evidence>
<dbReference type="Pfam" id="PF06968">
    <property type="entry name" value="BATS"/>
    <property type="match status" value="1"/>
</dbReference>
<feature type="domain" description="Radical SAM core" evidence="14">
    <location>
        <begin position="46"/>
        <end position="275"/>
    </location>
</feature>
<dbReference type="InterPro" id="IPR010722">
    <property type="entry name" value="BATS_dom"/>
</dbReference>
<dbReference type="SUPFAM" id="SSF102114">
    <property type="entry name" value="Radical SAM enzymes"/>
    <property type="match status" value="1"/>
</dbReference>
<comment type="caution">
    <text evidence="15">The sequence shown here is derived from an EMBL/GenBank/DDBJ whole genome shotgun (WGS) entry which is preliminary data.</text>
</comment>
<comment type="pathway">
    <text evidence="1 13">Cofactor biosynthesis; biotin biosynthesis; biotin from 7,8-diaminononanoate: step 2/2.</text>
</comment>
<dbReference type="PROSITE" id="PS51918">
    <property type="entry name" value="RADICAL_SAM"/>
    <property type="match status" value="1"/>
</dbReference>
<dbReference type="EMBL" id="JAHBCL010000015">
    <property type="protein sequence ID" value="MBS7527018.1"/>
    <property type="molecule type" value="Genomic_DNA"/>
</dbReference>
<dbReference type="GO" id="GO:0004076">
    <property type="term" value="F:biotin synthase activity"/>
    <property type="evidence" value="ECO:0007669"/>
    <property type="project" value="UniProtKB-EC"/>
</dbReference>
<dbReference type="InterPro" id="IPR002684">
    <property type="entry name" value="Biotin_synth/BioAB"/>
</dbReference>
<evidence type="ECO:0000256" key="6">
    <source>
        <dbReference type="ARBA" id="ARBA00022691"/>
    </source>
</evidence>
<keyword evidence="9 13" id="KW-0093">Biotin biosynthesis</keyword>
<dbReference type="SMART" id="SM00729">
    <property type="entry name" value="Elp3"/>
    <property type="match status" value="1"/>
</dbReference>
<dbReference type="InterPro" id="IPR024177">
    <property type="entry name" value="Biotin_synthase"/>
</dbReference>
<dbReference type="NCBIfam" id="TIGR00433">
    <property type="entry name" value="bioB"/>
    <property type="match status" value="1"/>
</dbReference>
<dbReference type="EC" id="2.8.1.6" evidence="3 13"/>
<dbReference type="PANTHER" id="PTHR22976:SF2">
    <property type="entry name" value="BIOTIN SYNTHASE, MITOCHONDRIAL"/>
    <property type="match status" value="1"/>
</dbReference>
<dbReference type="SFLD" id="SFLDG01060">
    <property type="entry name" value="BATS_domain_containing"/>
    <property type="match status" value="1"/>
</dbReference>
<evidence type="ECO:0000313" key="15">
    <source>
        <dbReference type="EMBL" id="MBS7527018.1"/>
    </source>
</evidence>
<accession>A0ABS5PPC0</accession>
<dbReference type="Gene3D" id="3.20.20.70">
    <property type="entry name" value="Aldolase class I"/>
    <property type="match status" value="1"/>
</dbReference>
<protein>
    <recommendedName>
        <fullName evidence="3 13">Biotin synthase</fullName>
        <ecNumber evidence="3 13">2.8.1.6</ecNumber>
    </recommendedName>
</protein>